<evidence type="ECO:0000256" key="1">
    <source>
        <dbReference type="ARBA" id="ARBA00009477"/>
    </source>
</evidence>
<comment type="similarity">
    <text evidence="1">Belongs to the membrane fusion protein (MFP) (TC 8.A.1) family.</text>
</comment>
<dbReference type="AlphaFoldDB" id="I3Y6Z4"/>
<dbReference type="EMBL" id="CP003154">
    <property type="protein sequence ID" value="AFL72762.1"/>
    <property type="molecule type" value="Genomic_DNA"/>
</dbReference>
<evidence type="ECO:0000313" key="5">
    <source>
        <dbReference type="Proteomes" id="UP000006062"/>
    </source>
</evidence>
<dbReference type="NCBIfam" id="TIGR01730">
    <property type="entry name" value="RND_mfp"/>
    <property type="match status" value="1"/>
</dbReference>
<evidence type="ECO:0000256" key="3">
    <source>
        <dbReference type="SAM" id="SignalP"/>
    </source>
</evidence>
<dbReference type="STRING" id="765911.Thivi_0708"/>
<dbReference type="Gene3D" id="2.40.420.20">
    <property type="match status" value="1"/>
</dbReference>
<dbReference type="eggNOG" id="COG0845">
    <property type="taxonomic scope" value="Bacteria"/>
</dbReference>
<dbReference type="HOGENOM" id="CLU_018816_1_3_6"/>
<feature type="chain" id="PRO_5003682746" evidence="3">
    <location>
        <begin position="29"/>
        <end position="370"/>
    </location>
</feature>
<dbReference type="Proteomes" id="UP000006062">
    <property type="component" value="Chromosome"/>
</dbReference>
<sequence length="370" mass="39507">MNPCFPLLIRRLALICLSLTSIFQQSLAADGSGQPTIAALTVTTTLARLDDWPVAIPASGSLTAWQEAVIAAEIGGLRVVALTADVGDQVRRGDVLADLSQASVRADLELEQARVEQAQAALSEALANGERARNLAGRATLSGQESKQYLVAEETARANLAAAEAQLKGQRIRLDQTRIRAVDDGVIASRTVTLGSVVQAGTELFRLIRQNRIEWRAEVMAEQLARIRPGQAARIRLSEDVSLDGVVRLPAPTFDPTTRLALVYVDLPDPGAAHAGDFARGEIIVGQTPALTVPESTVVLRDGNRYVFEVSDDRRVIQRKIGTGRRAGNRIEIVAGLPTPAPLVESGGAFLNDGDSVRVVPADPLTMGRP</sequence>
<dbReference type="SUPFAM" id="SSF111369">
    <property type="entry name" value="HlyD-like secretion proteins"/>
    <property type="match status" value="1"/>
</dbReference>
<organism evidence="4 5">
    <name type="scientific">Thiocystis violascens (strain ATCC 17096 / DSM 198 / 6111)</name>
    <name type="common">Chromatium violascens</name>
    <dbReference type="NCBI Taxonomy" id="765911"/>
    <lineage>
        <taxon>Bacteria</taxon>
        <taxon>Pseudomonadati</taxon>
        <taxon>Pseudomonadota</taxon>
        <taxon>Gammaproteobacteria</taxon>
        <taxon>Chromatiales</taxon>
        <taxon>Chromatiaceae</taxon>
        <taxon>Thiocystis</taxon>
    </lineage>
</organism>
<dbReference type="PANTHER" id="PTHR30469">
    <property type="entry name" value="MULTIDRUG RESISTANCE PROTEIN MDTA"/>
    <property type="match status" value="1"/>
</dbReference>
<keyword evidence="5" id="KW-1185">Reference proteome</keyword>
<dbReference type="GO" id="GO:1990281">
    <property type="term" value="C:efflux pump complex"/>
    <property type="evidence" value="ECO:0007669"/>
    <property type="project" value="TreeGrafter"/>
</dbReference>
<dbReference type="Gene3D" id="2.40.30.170">
    <property type="match status" value="1"/>
</dbReference>
<keyword evidence="2" id="KW-0175">Coiled coil</keyword>
<evidence type="ECO:0000256" key="2">
    <source>
        <dbReference type="SAM" id="Coils"/>
    </source>
</evidence>
<name>I3Y6Z4_THIV6</name>
<keyword evidence="3" id="KW-0732">Signal</keyword>
<dbReference type="PANTHER" id="PTHR30469:SF15">
    <property type="entry name" value="HLYD FAMILY OF SECRETION PROTEINS"/>
    <property type="match status" value="1"/>
</dbReference>
<proteinExistence type="inferred from homology"/>
<protein>
    <submittedName>
        <fullName evidence="4">RND family efflux transporter, MFP subunit</fullName>
    </submittedName>
</protein>
<dbReference type="Gene3D" id="1.10.287.470">
    <property type="entry name" value="Helix hairpin bin"/>
    <property type="match status" value="1"/>
</dbReference>
<accession>I3Y6Z4</accession>
<dbReference type="GO" id="GO:0015562">
    <property type="term" value="F:efflux transmembrane transporter activity"/>
    <property type="evidence" value="ECO:0007669"/>
    <property type="project" value="TreeGrafter"/>
</dbReference>
<dbReference type="InterPro" id="IPR006143">
    <property type="entry name" value="RND_pump_MFP"/>
</dbReference>
<evidence type="ECO:0000313" key="4">
    <source>
        <dbReference type="EMBL" id="AFL72762.1"/>
    </source>
</evidence>
<feature type="coiled-coil region" evidence="2">
    <location>
        <begin position="96"/>
        <end position="180"/>
    </location>
</feature>
<gene>
    <name evidence="4" type="ordered locus">Thivi_0708</name>
</gene>
<reference evidence="4 5" key="1">
    <citation type="submission" date="2012-06" db="EMBL/GenBank/DDBJ databases">
        <title>Complete sequence of Thiocystis violascens DSM 198.</title>
        <authorList>
            <consortium name="US DOE Joint Genome Institute"/>
            <person name="Lucas S."/>
            <person name="Han J."/>
            <person name="Lapidus A."/>
            <person name="Cheng J.-F."/>
            <person name="Goodwin L."/>
            <person name="Pitluck S."/>
            <person name="Peters L."/>
            <person name="Ovchinnikova G."/>
            <person name="Teshima H."/>
            <person name="Detter J.C."/>
            <person name="Han C."/>
            <person name="Tapia R."/>
            <person name="Land M."/>
            <person name="Hauser L."/>
            <person name="Kyrpides N."/>
            <person name="Ivanova N."/>
            <person name="Pagani I."/>
            <person name="Vogl K."/>
            <person name="Liu Z."/>
            <person name="Frigaard N.-U."/>
            <person name="Bryant D."/>
            <person name="Woyke T."/>
        </authorList>
    </citation>
    <scope>NUCLEOTIDE SEQUENCE [LARGE SCALE GENOMIC DNA]</scope>
    <source>
        <strain evidence="5">ATCC 17096 / DSM 198 / 6111</strain>
    </source>
</reference>
<dbReference type="KEGG" id="tvi:Thivi_0708"/>
<feature type="signal peptide" evidence="3">
    <location>
        <begin position="1"/>
        <end position="28"/>
    </location>
</feature>
<dbReference type="Gene3D" id="2.40.50.100">
    <property type="match status" value="1"/>
</dbReference>